<feature type="region of interest" description="Disordered" evidence="2">
    <location>
        <begin position="549"/>
        <end position="588"/>
    </location>
</feature>
<feature type="region of interest" description="Disordered" evidence="2">
    <location>
        <begin position="248"/>
        <end position="269"/>
    </location>
</feature>
<evidence type="ECO:0000313" key="5">
    <source>
        <dbReference type="Proteomes" id="UP000807504"/>
    </source>
</evidence>
<feature type="compositionally biased region" description="Polar residues" evidence="2">
    <location>
        <begin position="60"/>
        <end position="76"/>
    </location>
</feature>
<dbReference type="FunFam" id="1.10.10.10:FF:000422">
    <property type="entry name" value="DNA-binding protein RFX7"/>
    <property type="match status" value="1"/>
</dbReference>
<name>A0A8T0E247_ARGBR</name>
<feature type="compositionally biased region" description="Basic and acidic residues" evidence="2">
    <location>
        <begin position="677"/>
        <end position="687"/>
    </location>
</feature>
<feature type="region of interest" description="Disordered" evidence="2">
    <location>
        <begin position="406"/>
        <end position="427"/>
    </location>
</feature>
<proteinExistence type="predicted"/>
<dbReference type="Gene3D" id="6.10.140.1290">
    <property type="match status" value="1"/>
</dbReference>
<evidence type="ECO:0000259" key="3">
    <source>
        <dbReference type="PROSITE" id="PS51526"/>
    </source>
</evidence>
<feature type="compositionally biased region" description="Polar residues" evidence="2">
    <location>
        <begin position="410"/>
        <end position="419"/>
    </location>
</feature>
<dbReference type="InterPro" id="IPR036388">
    <property type="entry name" value="WH-like_DNA-bd_sf"/>
</dbReference>
<feature type="region of interest" description="Disordered" evidence="2">
    <location>
        <begin position="1"/>
        <end position="26"/>
    </location>
</feature>
<gene>
    <name evidence="4" type="ORF">HNY73_021553</name>
</gene>
<feature type="compositionally biased region" description="Basic and acidic residues" evidence="2">
    <location>
        <begin position="90"/>
        <end position="103"/>
    </location>
</feature>
<comment type="caution">
    <text evidence="4">The sequence shown here is derived from an EMBL/GenBank/DDBJ whole genome shotgun (WGS) entry which is preliminary data.</text>
</comment>
<accession>A0A8T0E247</accession>
<dbReference type="InterPro" id="IPR039779">
    <property type="entry name" value="RFX-like"/>
</dbReference>
<feature type="region of interest" description="Disordered" evidence="2">
    <location>
        <begin position="1084"/>
        <end position="1113"/>
    </location>
</feature>
<dbReference type="Gene3D" id="1.10.10.10">
    <property type="entry name" value="Winged helix-like DNA-binding domain superfamily/Winged helix DNA-binding domain"/>
    <property type="match status" value="1"/>
</dbReference>
<dbReference type="PANTHER" id="PTHR12619:SF21">
    <property type="entry name" value="RFX-TYPE WINGED-HELIX DOMAIN-CONTAINING PROTEIN"/>
    <property type="match status" value="1"/>
</dbReference>
<evidence type="ECO:0000256" key="2">
    <source>
        <dbReference type="SAM" id="MobiDB-lite"/>
    </source>
</evidence>
<dbReference type="InterPro" id="IPR003150">
    <property type="entry name" value="DNA-bd_RFX"/>
</dbReference>
<feature type="region of interest" description="Disordered" evidence="2">
    <location>
        <begin position="670"/>
        <end position="694"/>
    </location>
</feature>
<feature type="compositionally biased region" description="Low complexity" evidence="2">
    <location>
        <begin position="1194"/>
        <end position="1212"/>
    </location>
</feature>
<sequence length="1342" mass="147216">MNAITMKLENRQLPVQSSKDKSRVPIIAKKCKNTRKKSILLNTDKDALLNNHGLGCKSSDPANPNDTKSNSSPELNSSKKVRSKKVVPKPNDKMPPKSEKMQERLEQFLSADVREKVSSILNEVKALSDVEKLFLYLQLPTGASLEIDPFKPKTQNPLGKKADEEGFVAVNWIQSHFEEDPDVSLPKQEVYNEYQAFCQMSGTDSLCAADFGKVMKQIFPSVKPRRLGTRGNSRYCYSGLRKKLNLKSPTLPDMHAETENSESQEEAGMDETTSASCHIIFQWAEKLFSRKFTSLKSLASYLLEYMYVDNRSVAAFTVLLEGSPELLEKGFANSEGGMKKSDAQMHLQRKIQEKELIKEQKKKLQEQRSNLSISNKAKVPSSKKKILKSKKNKLSSSIDLTDFSLDKESNSLPTKSSEGSSEEILLQDNSSFEIKEEEFEMESISLIPNNKSPTKLDAFSDQLSADKNSHPSPGSSNDIEDNVKKKSTFLISPRKTPVCVAQSLPGIIILPQLTDISKQAASPPKYKRIQPKPVKVDNYSAVMRARAGSVGSCSVNKPKSKLNDGRRSSHAWLQSANSPESNEDNVSKNVTSNIKIVSLKSPPSKNNSRRNSFVVPKDIATEKQSLILENNDPKTNLNGAEIASSLSHVNLSTSNISELILKSGLAGDSLDSSLPSEDNRSLKRHLSENSGSVAAKRAHLDINKSVDLIKTFLSNSNDTYQTNNLTCLSVQETPIQPKAVASEEEVSVHDIEGDALIDYFRGVTANSSTNSLPLLKEKNESEQRQLTCNNNKVKQLSQLRMLLEQNLPKRGSNVSSASLKDVPASSAPSTIIQNNTLSQTIGTSAITGKGLLSNEIHVLNNQLDLNNLCSSDLVSTVINDKLNSNNSQVNSIDRLFSFDLSPESNANINNTNELADPTIFLNSTKHESQKGEINLNTGLSDLKQSLDTNNLSSAFEYVSHQVLNSSSGRVNTYTQVPSVPQSPNTRRRAFNFMPISPRHTPVPDTLNNNAPNISSPVPNQYPRNMMSIAVGPSQPPSNAGSPFISPRSTPVSMCRSRHSSGQSTYSTSRHTPFQNFDSGVSSVSSSPFISPQPTPVPVSRLRHNSSHSSNKTVTFCSVNNPQIMHSQSMNNMGQLRSRHSSGPGGPYQTGNLCLSRSAPLSPLVNEQCPPSNFVFPSVSEVRSRHNSGSNATTPLSPVSEQASSSSSCTSNLPDLSSVTEAASLLSHSLLNDSAGDLLINGNQSNFKQVRQRHASSSVIYTKPYLAVKDTYSPEIQNLLKNSENSGDGLPHSLFNRSQSVPLHQMIQTLDNNYCLLPQPVEDPVPRSHPTTPVTNQMFSFPF</sequence>
<feature type="region of interest" description="Disordered" evidence="2">
    <location>
        <begin position="1030"/>
        <end position="1070"/>
    </location>
</feature>
<feature type="compositionally biased region" description="Polar residues" evidence="2">
    <location>
        <begin position="1059"/>
        <end position="1070"/>
    </location>
</feature>
<feature type="compositionally biased region" description="Basic residues" evidence="2">
    <location>
        <begin position="381"/>
        <end position="390"/>
    </location>
</feature>
<evidence type="ECO:0000256" key="1">
    <source>
        <dbReference type="ARBA" id="ARBA00023125"/>
    </source>
</evidence>
<protein>
    <submittedName>
        <fullName evidence="4">DNA-binding protein Rfx5 like protein</fullName>
    </submittedName>
</protein>
<reference evidence="4" key="2">
    <citation type="submission" date="2020-06" db="EMBL/GenBank/DDBJ databases">
        <authorList>
            <person name="Sheffer M."/>
        </authorList>
    </citation>
    <scope>NUCLEOTIDE SEQUENCE</scope>
</reference>
<dbReference type="EMBL" id="JABXBU010002231">
    <property type="protein sequence ID" value="KAF8763364.1"/>
    <property type="molecule type" value="Genomic_DNA"/>
</dbReference>
<feature type="compositionally biased region" description="Polar residues" evidence="2">
    <location>
        <begin position="1036"/>
        <end position="1051"/>
    </location>
</feature>
<reference evidence="4" key="1">
    <citation type="journal article" date="2020" name="bioRxiv">
        <title>Chromosome-level reference genome of the European wasp spider Argiope bruennichi: a resource for studies on range expansion and evolutionary adaptation.</title>
        <authorList>
            <person name="Sheffer M.M."/>
            <person name="Hoppe A."/>
            <person name="Krehenwinkel H."/>
            <person name="Uhl G."/>
            <person name="Kuss A.W."/>
            <person name="Jensen L."/>
            <person name="Jensen C."/>
            <person name="Gillespie R.G."/>
            <person name="Hoff K.J."/>
            <person name="Prost S."/>
        </authorList>
    </citation>
    <scope>NUCLEOTIDE SEQUENCE</scope>
</reference>
<keyword evidence="1 4" id="KW-0238">DNA-binding</keyword>
<feature type="region of interest" description="Disordered" evidence="2">
    <location>
        <begin position="52"/>
        <end position="103"/>
    </location>
</feature>
<dbReference type="Pfam" id="PF02257">
    <property type="entry name" value="RFX_DNA_binding"/>
    <property type="match status" value="1"/>
</dbReference>
<feature type="domain" description="RFX-type winged-helix" evidence="3">
    <location>
        <begin position="169"/>
        <end position="244"/>
    </location>
</feature>
<feature type="region of interest" description="Disordered" evidence="2">
    <location>
        <begin position="1183"/>
        <end position="1212"/>
    </location>
</feature>
<feature type="compositionally biased region" description="Polar residues" evidence="2">
    <location>
        <begin position="571"/>
        <end position="580"/>
    </location>
</feature>
<dbReference type="PROSITE" id="PS51526">
    <property type="entry name" value="RFX_DBD"/>
    <property type="match status" value="1"/>
</dbReference>
<keyword evidence="5" id="KW-1185">Reference proteome</keyword>
<dbReference type="GO" id="GO:0000981">
    <property type="term" value="F:DNA-binding transcription factor activity, RNA polymerase II-specific"/>
    <property type="evidence" value="ECO:0007669"/>
    <property type="project" value="TreeGrafter"/>
</dbReference>
<feature type="compositionally biased region" description="Acidic residues" evidence="2">
    <location>
        <begin position="259"/>
        <end position="269"/>
    </location>
</feature>
<dbReference type="GO" id="GO:0000978">
    <property type="term" value="F:RNA polymerase II cis-regulatory region sequence-specific DNA binding"/>
    <property type="evidence" value="ECO:0007669"/>
    <property type="project" value="TreeGrafter"/>
</dbReference>
<dbReference type="Pfam" id="PF18326">
    <property type="entry name" value="RFX5_N"/>
    <property type="match status" value="1"/>
</dbReference>
<dbReference type="Proteomes" id="UP000807504">
    <property type="component" value="Unassembled WGS sequence"/>
</dbReference>
<feature type="region of interest" description="Disordered" evidence="2">
    <location>
        <begin position="365"/>
        <end position="390"/>
    </location>
</feature>
<evidence type="ECO:0000313" key="4">
    <source>
        <dbReference type="EMBL" id="KAF8763364.1"/>
    </source>
</evidence>
<dbReference type="InterPro" id="IPR036390">
    <property type="entry name" value="WH_DNA-bd_sf"/>
</dbReference>
<dbReference type="PANTHER" id="PTHR12619">
    <property type="entry name" value="RFX TRANSCRIPTION FACTOR FAMILY"/>
    <property type="match status" value="1"/>
</dbReference>
<organism evidence="4 5">
    <name type="scientific">Argiope bruennichi</name>
    <name type="common">Wasp spider</name>
    <name type="synonym">Aranea bruennichi</name>
    <dbReference type="NCBI Taxonomy" id="94029"/>
    <lineage>
        <taxon>Eukaryota</taxon>
        <taxon>Metazoa</taxon>
        <taxon>Ecdysozoa</taxon>
        <taxon>Arthropoda</taxon>
        <taxon>Chelicerata</taxon>
        <taxon>Arachnida</taxon>
        <taxon>Araneae</taxon>
        <taxon>Araneomorphae</taxon>
        <taxon>Entelegynae</taxon>
        <taxon>Araneoidea</taxon>
        <taxon>Araneidae</taxon>
        <taxon>Argiope</taxon>
    </lineage>
</organism>
<dbReference type="SUPFAM" id="SSF46785">
    <property type="entry name" value="Winged helix' DNA-binding domain"/>
    <property type="match status" value="1"/>
</dbReference>